<accession>A0ABQ6FXX0</accession>
<dbReference type="EMBL" id="BSRI01000002">
    <property type="protein sequence ID" value="GLV58661.1"/>
    <property type="molecule type" value="Genomic_DNA"/>
</dbReference>
<keyword evidence="2" id="KW-1185">Reference proteome</keyword>
<protein>
    <submittedName>
        <fullName evidence="1">Uncharacterized protein</fullName>
    </submittedName>
</protein>
<comment type="caution">
    <text evidence="1">The sequence shown here is derived from an EMBL/GenBank/DDBJ whole genome shotgun (WGS) entry which is preliminary data.</text>
</comment>
<evidence type="ECO:0000313" key="1">
    <source>
        <dbReference type="EMBL" id="GLV58661.1"/>
    </source>
</evidence>
<name>A0ABQ6FXX0_9CHLR</name>
<gene>
    <name evidence="1" type="ORF">KDH_54910</name>
</gene>
<reference evidence="1 2" key="1">
    <citation type="submission" date="2023-02" db="EMBL/GenBank/DDBJ databases">
        <title>Dictyobacter halimunensis sp. nov., a new member of the class Ktedonobacteria from forest soil in a geothermal area.</title>
        <authorList>
            <person name="Rachmania M.K."/>
            <person name="Ningsih F."/>
            <person name="Sakai Y."/>
            <person name="Yabe S."/>
            <person name="Yokota A."/>
            <person name="Sjamsuridzal W."/>
        </authorList>
    </citation>
    <scope>NUCLEOTIDE SEQUENCE [LARGE SCALE GENOMIC DNA]</scope>
    <source>
        <strain evidence="1 2">S3.2.2.5</strain>
    </source>
</reference>
<dbReference type="Proteomes" id="UP001344906">
    <property type="component" value="Unassembled WGS sequence"/>
</dbReference>
<dbReference type="RefSeq" id="WP_338254951.1">
    <property type="nucleotide sequence ID" value="NZ_BSRI01000002.1"/>
</dbReference>
<organism evidence="1 2">
    <name type="scientific">Dictyobacter halimunensis</name>
    <dbReference type="NCBI Taxonomy" id="3026934"/>
    <lineage>
        <taxon>Bacteria</taxon>
        <taxon>Bacillati</taxon>
        <taxon>Chloroflexota</taxon>
        <taxon>Ktedonobacteria</taxon>
        <taxon>Ktedonobacterales</taxon>
        <taxon>Dictyobacteraceae</taxon>
        <taxon>Dictyobacter</taxon>
    </lineage>
</organism>
<evidence type="ECO:0000313" key="2">
    <source>
        <dbReference type="Proteomes" id="UP001344906"/>
    </source>
</evidence>
<sequence>MIARYTHSTAPQVHICRLARLLNDEVGFIDVPAAYRCSGAALGHVSLTVNQTAQQSGAGHATTATGTQDVNCDGQPRRVGIPSNPNPTIVGFNLGPAWATVTLTDPSGATATDTRMIFIVA</sequence>
<proteinExistence type="predicted"/>